<keyword evidence="2" id="KW-1185">Reference proteome</keyword>
<sequence>MSSYHWEAQRKQKVLDKRCLTVESSCGGSEVASAREGGSAQSSQASSSCSSGGSSVMTGSAMSTPPPSPTPPETKNDALPLDKELQRRLGMLVRREIKQPMSKMERRNLLKEADGFHRAMSRRSAKLPGRYTSLDYAQQW</sequence>
<dbReference type="OrthoDB" id="10048505at2759"/>
<feature type="compositionally biased region" description="Low complexity" evidence="1">
    <location>
        <begin position="32"/>
        <end position="63"/>
    </location>
</feature>
<evidence type="ECO:0000256" key="1">
    <source>
        <dbReference type="SAM" id="MobiDB-lite"/>
    </source>
</evidence>
<dbReference type="AlphaFoldDB" id="A0A6P4YZ93"/>
<feature type="compositionally biased region" description="Basic and acidic residues" evidence="1">
    <location>
        <begin position="74"/>
        <end position="84"/>
    </location>
</feature>
<accession>A0A6P4YZ93</accession>
<name>A0A6P4YZ93_BRABE</name>
<evidence type="ECO:0000313" key="3">
    <source>
        <dbReference type="RefSeq" id="XP_019622636.1"/>
    </source>
</evidence>
<proteinExistence type="predicted"/>
<reference evidence="3" key="1">
    <citation type="submission" date="2025-08" db="UniProtKB">
        <authorList>
            <consortium name="RefSeq"/>
        </authorList>
    </citation>
    <scope>IDENTIFICATION</scope>
    <source>
        <tissue evidence="3">Gonad</tissue>
    </source>
</reference>
<dbReference type="Proteomes" id="UP000515135">
    <property type="component" value="Unplaced"/>
</dbReference>
<gene>
    <name evidence="3" type="primary">LOC109468749</name>
</gene>
<protein>
    <submittedName>
        <fullName evidence="3">Uncharacterized protein LOC109468749</fullName>
    </submittedName>
</protein>
<dbReference type="KEGG" id="bbel:109468749"/>
<dbReference type="RefSeq" id="XP_019622636.1">
    <property type="nucleotide sequence ID" value="XM_019767077.1"/>
</dbReference>
<organism evidence="2 3">
    <name type="scientific">Branchiostoma belcheri</name>
    <name type="common">Amphioxus</name>
    <dbReference type="NCBI Taxonomy" id="7741"/>
    <lineage>
        <taxon>Eukaryota</taxon>
        <taxon>Metazoa</taxon>
        <taxon>Chordata</taxon>
        <taxon>Cephalochordata</taxon>
        <taxon>Leptocardii</taxon>
        <taxon>Amphioxiformes</taxon>
        <taxon>Branchiostomatidae</taxon>
        <taxon>Branchiostoma</taxon>
    </lineage>
</organism>
<dbReference type="GeneID" id="109468749"/>
<evidence type="ECO:0000313" key="2">
    <source>
        <dbReference type="Proteomes" id="UP000515135"/>
    </source>
</evidence>
<feature type="region of interest" description="Disordered" evidence="1">
    <location>
        <begin position="26"/>
        <end position="84"/>
    </location>
</feature>